<dbReference type="AlphaFoldDB" id="A0A448WP27"/>
<sequence>MGHWHTAFVRKVTDIATPPLPPPPQLWVEPTHESVRLASSNEIKGQVGWKEFGISSHRKPKEDCRVWKTVELCEEILIKLC</sequence>
<name>A0A448WP27_9PLAT</name>
<proteinExistence type="predicted"/>
<accession>A0A448WP27</accession>
<protein>
    <submittedName>
        <fullName evidence="1">Uncharacterized protein</fullName>
    </submittedName>
</protein>
<keyword evidence="2" id="KW-1185">Reference proteome</keyword>
<reference evidence="1" key="1">
    <citation type="submission" date="2018-11" db="EMBL/GenBank/DDBJ databases">
        <authorList>
            <consortium name="Pathogen Informatics"/>
        </authorList>
    </citation>
    <scope>NUCLEOTIDE SEQUENCE</scope>
</reference>
<comment type="caution">
    <text evidence="1">The sequence shown here is derived from an EMBL/GenBank/DDBJ whole genome shotgun (WGS) entry which is preliminary data.</text>
</comment>
<organism evidence="1 2">
    <name type="scientific">Protopolystoma xenopodis</name>
    <dbReference type="NCBI Taxonomy" id="117903"/>
    <lineage>
        <taxon>Eukaryota</taxon>
        <taxon>Metazoa</taxon>
        <taxon>Spiralia</taxon>
        <taxon>Lophotrochozoa</taxon>
        <taxon>Platyhelminthes</taxon>
        <taxon>Monogenea</taxon>
        <taxon>Polyopisthocotylea</taxon>
        <taxon>Polystomatidea</taxon>
        <taxon>Polystomatidae</taxon>
        <taxon>Protopolystoma</taxon>
    </lineage>
</organism>
<evidence type="ECO:0000313" key="2">
    <source>
        <dbReference type="Proteomes" id="UP000784294"/>
    </source>
</evidence>
<dbReference type="Proteomes" id="UP000784294">
    <property type="component" value="Unassembled WGS sequence"/>
</dbReference>
<gene>
    <name evidence="1" type="ORF">PXEA_LOCUS9834</name>
</gene>
<evidence type="ECO:0000313" key="1">
    <source>
        <dbReference type="EMBL" id="VEL16394.1"/>
    </source>
</evidence>
<dbReference type="EMBL" id="CAAALY010028300">
    <property type="protein sequence ID" value="VEL16394.1"/>
    <property type="molecule type" value="Genomic_DNA"/>
</dbReference>